<reference evidence="2 3" key="1">
    <citation type="journal article" date="2018" name="Front. Microbiol.">
        <title>Genomic and genetic insights into a cosmopolitan fungus, Paecilomyces variotii (Eurotiales).</title>
        <authorList>
            <person name="Urquhart A.S."/>
            <person name="Mondo S.J."/>
            <person name="Makela M.R."/>
            <person name="Hane J.K."/>
            <person name="Wiebenga A."/>
            <person name="He G."/>
            <person name="Mihaltcheva S."/>
            <person name="Pangilinan J."/>
            <person name="Lipzen A."/>
            <person name="Barry K."/>
            <person name="de Vries R.P."/>
            <person name="Grigoriev I.V."/>
            <person name="Idnurm A."/>
        </authorList>
    </citation>
    <scope>NUCLEOTIDE SEQUENCE [LARGE SCALE GENOMIC DNA]</scope>
    <source>
        <strain evidence="2 3">CBS 101075</strain>
    </source>
</reference>
<dbReference type="EMBL" id="RCNU01000007">
    <property type="protein sequence ID" value="RWQ94437.1"/>
    <property type="molecule type" value="Genomic_DNA"/>
</dbReference>
<organism evidence="2 3">
    <name type="scientific">Byssochlamys spectabilis</name>
    <name type="common">Paecilomyces variotii</name>
    <dbReference type="NCBI Taxonomy" id="264951"/>
    <lineage>
        <taxon>Eukaryota</taxon>
        <taxon>Fungi</taxon>
        <taxon>Dikarya</taxon>
        <taxon>Ascomycota</taxon>
        <taxon>Pezizomycotina</taxon>
        <taxon>Eurotiomycetes</taxon>
        <taxon>Eurotiomycetidae</taxon>
        <taxon>Eurotiales</taxon>
        <taxon>Thermoascaceae</taxon>
        <taxon>Paecilomyces</taxon>
    </lineage>
</organism>
<proteinExistence type="predicted"/>
<dbReference type="AlphaFoldDB" id="A0A443HRM6"/>
<comment type="caution">
    <text evidence="2">The sequence shown here is derived from an EMBL/GenBank/DDBJ whole genome shotgun (WGS) entry which is preliminary data.</text>
</comment>
<feature type="region of interest" description="Disordered" evidence="1">
    <location>
        <begin position="47"/>
        <end position="66"/>
    </location>
</feature>
<keyword evidence="3" id="KW-1185">Reference proteome</keyword>
<evidence type="ECO:0000313" key="2">
    <source>
        <dbReference type="EMBL" id="RWQ94437.1"/>
    </source>
</evidence>
<evidence type="ECO:0000256" key="1">
    <source>
        <dbReference type="SAM" id="MobiDB-lite"/>
    </source>
</evidence>
<evidence type="ECO:0000313" key="3">
    <source>
        <dbReference type="Proteomes" id="UP000283841"/>
    </source>
</evidence>
<dbReference type="PANTHER" id="PTHR38111:SF6">
    <property type="entry name" value="FINGER DOMAIN PROTEIN, PUTATIVE (AFU_ORTHOLOGUE AFUA_8G01940)-RELATED"/>
    <property type="match status" value="1"/>
</dbReference>
<name>A0A443HRM6_BYSSP</name>
<dbReference type="Proteomes" id="UP000283841">
    <property type="component" value="Unassembled WGS sequence"/>
</dbReference>
<gene>
    <name evidence="2" type="ORF">C8Q69DRAFT_507812</name>
</gene>
<dbReference type="GeneID" id="39602198"/>
<dbReference type="RefSeq" id="XP_028484082.1">
    <property type="nucleotide sequence ID" value="XM_028632921.1"/>
</dbReference>
<protein>
    <recommendedName>
        <fullName evidence="4">Fungal-specific transcription factor domain-containing protein</fullName>
    </recommendedName>
</protein>
<sequence length="458" mass="51789">MGRDEYKQTLEWIDFSERNAAKSRVRAHVVSERRRRLSWEEGRMMRALRERSRTGKPPVHGDLPHSKPAALQPLPAQLSMSHQEWLSSGFLGVLIKYDVTGQGLEAYATYLPDIVRLVGTNSALDDAVAVFSTCYAGRPDSIETIRAYGRALRSLRECLSIPQQASSTDTLCAAMLLGLYGSLFPRSRLGVLSHHEGVSKIIEYRGPGRHRTGFEQQLVISHWAANIMSSLFRGQGCYLESEKWREIFCPTSIRHINQFDLFLCQIFEGMTTLPGTLRDFRALKRANGHSKLPGHLKSRLDSYHVILNRIGCVVEDLLSQGITATTVPSVRFPSIVDESFSFRDRSTAMLYVLHWTFSLVVQGLIYTCSPYPTTPQTSAQIYVRRIYMSYDYARSFPPYFSSYMLLPLVAAVAFDENDSKAWVMTAINDLYSENFQASSDDFPLNAHLLDSLISCLRV</sequence>
<accession>A0A443HRM6</accession>
<dbReference type="InterPro" id="IPR053178">
    <property type="entry name" value="Osmoadaptation_assoc"/>
</dbReference>
<dbReference type="PANTHER" id="PTHR38111">
    <property type="entry name" value="ZN(2)-C6 FUNGAL-TYPE DOMAIN-CONTAINING PROTEIN-RELATED"/>
    <property type="match status" value="1"/>
</dbReference>
<evidence type="ECO:0008006" key="4">
    <source>
        <dbReference type="Google" id="ProtNLM"/>
    </source>
</evidence>
<dbReference type="VEuPathDB" id="FungiDB:C8Q69DRAFT_507812"/>